<evidence type="ECO:0000259" key="9">
    <source>
        <dbReference type="Pfam" id="PF00884"/>
    </source>
</evidence>
<dbReference type="GO" id="GO:0009244">
    <property type="term" value="P:lipopolysaccharide core region biosynthetic process"/>
    <property type="evidence" value="ECO:0007669"/>
    <property type="project" value="TreeGrafter"/>
</dbReference>
<feature type="domain" description="Phosphoethanolamine transferase N-terminal" evidence="10">
    <location>
        <begin position="63"/>
        <end position="208"/>
    </location>
</feature>
<accession>A0A6S6S5C4</accession>
<dbReference type="GO" id="GO:0005886">
    <property type="term" value="C:plasma membrane"/>
    <property type="evidence" value="ECO:0007669"/>
    <property type="project" value="UniProtKB-SubCell"/>
</dbReference>
<dbReference type="PANTHER" id="PTHR30443:SF0">
    <property type="entry name" value="PHOSPHOETHANOLAMINE TRANSFERASE EPTA"/>
    <property type="match status" value="1"/>
</dbReference>
<feature type="transmembrane region" description="Helical" evidence="8">
    <location>
        <begin position="163"/>
        <end position="181"/>
    </location>
</feature>
<dbReference type="Pfam" id="PF08019">
    <property type="entry name" value="EptA_B_N"/>
    <property type="match status" value="1"/>
</dbReference>
<evidence type="ECO:0000256" key="2">
    <source>
        <dbReference type="ARBA" id="ARBA00022475"/>
    </source>
</evidence>
<keyword evidence="6 8" id="KW-1133">Transmembrane helix</keyword>
<dbReference type="CDD" id="cd16017">
    <property type="entry name" value="LptA"/>
    <property type="match status" value="1"/>
</dbReference>
<dbReference type="InterPro" id="IPR000917">
    <property type="entry name" value="Sulfatase_N"/>
</dbReference>
<feature type="transmembrane region" description="Helical" evidence="8">
    <location>
        <begin position="53"/>
        <end position="74"/>
    </location>
</feature>
<sequence>MIIVLDYEGIRLKLVRPTYLIIICAIFIIIFTNTVFFQNLLKAFPLNSENTLFLISVVLVYYILLVIIFSLFSFRKTLKPFLILMLIISATVHYFMESYHIAVDKAMIENVMQTNAKEIDDLLTFKFFITLFFLALLPSYIIYRIPLIYTGFRREFIRRIRFILIHLLVLIVLLFTFSKFYTSFFREHKELRLYTNPLATLYNGIDYTFEKILSRTIPMKVIGEDAHISKNEESKRNIVIMVVGEAARADHFSLNGYEKNTNPYLAKEDVVNFSQMYACGTTTAISVPCMFSMYTSEEYDSVKGWHTHSVLDVLSRAGVDVLWRENNSDSKGVATRVPFEYYKTDFYNRVCDDECRDEGMLIGLDKVIEKSEKDIIIVLHQMGNHGPAYYKRYPKEFKHFTPVCETNQFESCTIEEIHNAYDNALRYTDYFLSKTIELLKRYEESANTTMIYMADHGESLGENGLYLHGLPNFIAPESQTHVGALMWFGKNNTIDKETLKTKAQNPYSHDYLFSTLLGLFSVKTKVYNPSLDMLRE</sequence>
<keyword evidence="2" id="KW-1003">Cell membrane</keyword>
<evidence type="ECO:0000256" key="5">
    <source>
        <dbReference type="ARBA" id="ARBA00022692"/>
    </source>
</evidence>
<organism evidence="11">
    <name type="scientific">uncultured Sulfurovum sp</name>
    <dbReference type="NCBI Taxonomy" id="269237"/>
    <lineage>
        <taxon>Bacteria</taxon>
        <taxon>Pseudomonadati</taxon>
        <taxon>Campylobacterota</taxon>
        <taxon>Epsilonproteobacteria</taxon>
        <taxon>Campylobacterales</taxon>
        <taxon>Sulfurovaceae</taxon>
        <taxon>Sulfurovum</taxon>
        <taxon>environmental samples</taxon>
    </lineage>
</organism>
<feature type="transmembrane region" description="Helical" evidence="8">
    <location>
        <begin position="20"/>
        <end position="41"/>
    </location>
</feature>
<dbReference type="GO" id="GO:0016776">
    <property type="term" value="F:phosphotransferase activity, phosphate group as acceptor"/>
    <property type="evidence" value="ECO:0007669"/>
    <property type="project" value="TreeGrafter"/>
</dbReference>
<evidence type="ECO:0000256" key="4">
    <source>
        <dbReference type="ARBA" id="ARBA00022679"/>
    </source>
</evidence>
<dbReference type="Gene3D" id="3.40.720.10">
    <property type="entry name" value="Alkaline Phosphatase, subunit A"/>
    <property type="match status" value="1"/>
</dbReference>
<keyword evidence="5 8" id="KW-0812">Transmembrane</keyword>
<evidence type="ECO:0000313" key="11">
    <source>
        <dbReference type="EMBL" id="CAA6803541.1"/>
    </source>
</evidence>
<evidence type="ECO:0000256" key="3">
    <source>
        <dbReference type="ARBA" id="ARBA00022519"/>
    </source>
</evidence>
<dbReference type="InterPro" id="IPR058130">
    <property type="entry name" value="PEA_transf_C"/>
</dbReference>
<gene>
    <name evidence="11" type="ORF">HELGO_WM2807</name>
</gene>
<evidence type="ECO:0000256" key="1">
    <source>
        <dbReference type="ARBA" id="ARBA00004429"/>
    </source>
</evidence>
<evidence type="ECO:0000259" key="10">
    <source>
        <dbReference type="Pfam" id="PF08019"/>
    </source>
</evidence>
<keyword evidence="7 8" id="KW-0472">Membrane</keyword>
<dbReference type="NCBIfam" id="NF028537">
    <property type="entry name" value="P_eth_NH2_trans"/>
    <property type="match status" value="1"/>
</dbReference>
<keyword evidence="4 11" id="KW-0808">Transferase</keyword>
<dbReference type="InterPro" id="IPR012549">
    <property type="entry name" value="EptA-like_N"/>
</dbReference>
<evidence type="ECO:0000256" key="7">
    <source>
        <dbReference type="ARBA" id="ARBA00023136"/>
    </source>
</evidence>
<keyword evidence="3" id="KW-0997">Cell inner membrane</keyword>
<dbReference type="SUPFAM" id="SSF53649">
    <property type="entry name" value="Alkaline phosphatase-like"/>
    <property type="match status" value="1"/>
</dbReference>
<dbReference type="InterPro" id="IPR040423">
    <property type="entry name" value="PEA_transferase"/>
</dbReference>
<dbReference type="PANTHER" id="PTHR30443">
    <property type="entry name" value="INNER MEMBRANE PROTEIN"/>
    <property type="match status" value="1"/>
</dbReference>
<comment type="subcellular location">
    <subcellularLocation>
        <location evidence="1">Cell inner membrane</location>
        <topology evidence="1">Multi-pass membrane protein</topology>
    </subcellularLocation>
</comment>
<proteinExistence type="predicted"/>
<dbReference type="AlphaFoldDB" id="A0A6S6S5C4"/>
<feature type="transmembrane region" description="Helical" evidence="8">
    <location>
        <begin position="122"/>
        <end position="143"/>
    </location>
</feature>
<dbReference type="Pfam" id="PF00884">
    <property type="entry name" value="Sulfatase"/>
    <property type="match status" value="1"/>
</dbReference>
<feature type="domain" description="Sulfatase N-terminal" evidence="9">
    <location>
        <begin position="239"/>
        <end position="521"/>
    </location>
</feature>
<reference evidence="11" key="1">
    <citation type="submission" date="2020-01" db="EMBL/GenBank/DDBJ databases">
        <authorList>
            <person name="Meier V. D."/>
            <person name="Meier V D."/>
        </authorList>
    </citation>
    <scope>NUCLEOTIDE SEQUENCE</scope>
    <source>
        <strain evidence="11">HLG_WM_MAG_01</strain>
    </source>
</reference>
<protein>
    <submittedName>
        <fullName evidence="11">Phosphoethanolamine transferase</fullName>
    </submittedName>
</protein>
<evidence type="ECO:0000256" key="6">
    <source>
        <dbReference type="ARBA" id="ARBA00022989"/>
    </source>
</evidence>
<feature type="transmembrane region" description="Helical" evidence="8">
    <location>
        <begin position="81"/>
        <end position="102"/>
    </location>
</feature>
<dbReference type="InterPro" id="IPR017850">
    <property type="entry name" value="Alkaline_phosphatase_core_sf"/>
</dbReference>
<dbReference type="EMBL" id="CACVAS010000030">
    <property type="protein sequence ID" value="CAA6803541.1"/>
    <property type="molecule type" value="Genomic_DNA"/>
</dbReference>
<name>A0A6S6S5C4_9BACT</name>
<evidence type="ECO:0000256" key="8">
    <source>
        <dbReference type="SAM" id="Phobius"/>
    </source>
</evidence>